<dbReference type="KEGG" id="pbv:AR543_01820"/>
<name>A0A172ZCK5_9BACL</name>
<dbReference type="SMART" id="SM00418">
    <property type="entry name" value="HTH_ARSR"/>
    <property type="match status" value="1"/>
</dbReference>
<sequence length="102" mass="11805">MNQSYLDSNNMGKTTRFLNGLSDPMRLQILSILGKKGRMNVGEISSNFKISRPAISHHLRILKDAGIVQYEKTGQEVYYWMDQDYIVYHLRNLANEMSSFSK</sequence>
<gene>
    <name evidence="5" type="ORF">AR543_01820</name>
</gene>
<dbReference type="STRING" id="1616788.AR543_01820"/>
<dbReference type="Gene3D" id="1.10.10.10">
    <property type="entry name" value="Winged helix-like DNA-binding domain superfamily/Winged helix DNA-binding domain"/>
    <property type="match status" value="1"/>
</dbReference>
<dbReference type="InterPro" id="IPR036388">
    <property type="entry name" value="WH-like_DNA-bd_sf"/>
</dbReference>
<dbReference type="InterPro" id="IPR011991">
    <property type="entry name" value="ArsR-like_HTH"/>
</dbReference>
<dbReference type="SUPFAM" id="SSF46785">
    <property type="entry name" value="Winged helix' DNA-binding domain"/>
    <property type="match status" value="1"/>
</dbReference>
<keyword evidence="1" id="KW-0805">Transcription regulation</keyword>
<reference evidence="5 6" key="2">
    <citation type="journal article" date="2016" name="Int. J. Syst. Evol. Microbiol.">
        <title>Paenibacillus bovis sp. nov., isolated from raw yak (Bos grunniens) milk.</title>
        <authorList>
            <person name="Gao C."/>
            <person name="Han J."/>
            <person name="Liu Z."/>
            <person name="Xu X."/>
            <person name="Hang F."/>
            <person name="Wu Z."/>
        </authorList>
    </citation>
    <scope>NUCLEOTIDE SEQUENCE [LARGE SCALE GENOMIC DNA]</scope>
    <source>
        <strain evidence="5 6">BD3526</strain>
    </source>
</reference>
<dbReference type="GO" id="GO:0003677">
    <property type="term" value="F:DNA binding"/>
    <property type="evidence" value="ECO:0007669"/>
    <property type="project" value="UniProtKB-KW"/>
</dbReference>
<protein>
    <recommendedName>
        <fullName evidence="4">HTH arsR-type domain-containing protein</fullName>
    </recommendedName>
</protein>
<evidence type="ECO:0000256" key="1">
    <source>
        <dbReference type="ARBA" id="ARBA00023015"/>
    </source>
</evidence>
<keyword evidence="2" id="KW-0238">DNA-binding</keyword>
<dbReference type="Pfam" id="PF01022">
    <property type="entry name" value="HTH_5"/>
    <property type="match status" value="1"/>
</dbReference>
<accession>A0A172ZCK5</accession>
<dbReference type="CDD" id="cd00090">
    <property type="entry name" value="HTH_ARSR"/>
    <property type="match status" value="1"/>
</dbReference>
<reference evidence="6" key="1">
    <citation type="submission" date="2015-10" db="EMBL/GenBank/DDBJ databases">
        <title>Genome of Paenibacillus bovis sp. nov.</title>
        <authorList>
            <person name="Wu Z."/>
            <person name="Gao C."/>
            <person name="Liu Z."/>
            <person name="Zheng H."/>
        </authorList>
    </citation>
    <scope>NUCLEOTIDE SEQUENCE [LARGE SCALE GENOMIC DNA]</scope>
    <source>
        <strain evidence="6">BD3526</strain>
    </source>
</reference>
<dbReference type="PRINTS" id="PR00778">
    <property type="entry name" value="HTHARSR"/>
</dbReference>
<organism evidence="5 6">
    <name type="scientific">Paenibacillus bovis</name>
    <dbReference type="NCBI Taxonomy" id="1616788"/>
    <lineage>
        <taxon>Bacteria</taxon>
        <taxon>Bacillati</taxon>
        <taxon>Bacillota</taxon>
        <taxon>Bacilli</taxon>
        <taxon>Bacillales</taxon>
        <taxon>Paenibacillaceae</taxon>
        <taxon>Paenibacillus</taxon>
    </lineage>
</organism>
<keyword evidence="6" id="KW-1185">Reference proteome</keyword>
<dbReference type="AlphaFoldDB" id="A0A172ZCK5"/>
<evidence type="ECO:0000256" key="2">
    <source>
        <dbReference type="ARBA" id="ARBA00023125"/>
    </source>
</evidence>
<dbReference type="PANTHER" id="PTHR33154">
    <property type="entry name" value="TRANSCRIPTIONAL REGULATOR, ARSR FAMILY"/>
    <property type="match status" value="1"/>
</dbReference>
<dbReference type="InterPro" id="IPR036390">
    <property type="entry name" value="WH_DNA-bd_sf"/>
</dbReference>
<dbReference type="PANTHER" id="PTHR33154:SF33">
    <property type="entry name" value="TRANSCRIPTIONAL REPRESSOR SDPR"/>
    <property type="match status" value="1"/>
</dbReference>
<dbReference type="OrthoDB" id="9798835at2"/>
<evidence type="ECO:0000313" key="5">
    <source>
        <dbReference type="EMBL" id="ANF94890.1"/>
    </source>
</evidence>
<dbReference type="Proteomes" id="UP000078148">
    <property type="component" value="Chromosome"/>
</dbReference>
<dbReference type="InterPro" id="IPR001845">
    <property type="entry name" value="HTH_ArsR_DNA-bd_dom"/>
</dbReference>
<proteinExistence type="predicted"/>
<dbReference type="EMBL" id="CP013023">
    <property type="protein sequence ID" value="ANF94890.1"/>
    <property type="molecule type" value="Genomic_DNA"/>
</dbReference>
<keyword evidence="3" id="KW-0804">Transcription</keyword>
<evidence type="ECO:0000259" key="4">
    <source>
        <dbReference type="PROSITE" id="PS50987"/>
    </source>
</evidence>
<evidence type="ECO:0000313" key="6">
    <source>
        <dbReference type="Proteomes" id="UP000078148"/>
    </source>
</evidence>
<dbReference type="InterPro" id="IPR051081">
    <property type="entry name" value="HTH_MetalResp_TranReg"/>
</dbReference>
<feature type="domain" description="HTH arsR-type" evidence="4">
    <location>
        <begin position="6"/>
        <end position="102"/>
    </location>
</feature>
<dbReference type="PROSITE" id="PS50987">
    <property type="entry name" value="HTH_ARSR_2"/>
    <property type="match status" value="1"/>
</dbReference>
<dbReference type="GO" id="GO:0003700">
    <property type="term" value="F:DNA-binding transcription factor activity"/>
    <property type="evidence" value="ECO:0007669"/>
    <property type="project" value="InterPro"/>
</dbReference>
<dbReference type="NCBIfam" id="NF033788">
    <property type="entry name" value="HTH_metalloreg"/>
    <property type="match status" value="1"/>
</dbReference>
<dbReference type="RefSeq" id="WP_060531313.1">
    <property type="nucleotide sequence ID" value="NZ_CP013023.1"/>
</dbReference>
<evidence type="ECO:0000256" key="3">
    <source>
        <dbReference type="ARBA" id="ARBA00023163"/>
    </source>
</evidence>